<dbReference type="InterPro" id="IPR010686">
    <property type="entry name" value="OBAP-like"/>
</dbReference>
<dbReference type="InterPro" id="IPR034294">
    <property type="entry name" value="Aquaporin_transptr"/>
</dbReference>
<comment type="similarity">
    <text evidence="2">Belongs to the OBAP family.</text>
</comment>
<evidence type="ECO:0000313" key="9">
    <source>
        <dbReference type="EMBL" id="KAF2540215.1"/>
    </source>
</evidence>
<dbReference type="InterPro" id="IPR023271">
    <property type="entry name" value="Aquaporin-like"/>
</dbReference>
<dbReference type="AlphaFoldDB" id="A0A8S9G1Z3"/>
<keyword evidence="3" id="KW-0813">Transport</keyword>
<evidence type="ECO:0000256" key="5">
    <source>
        <dbReference type="ARBA" id="ARBA00022989"/>
    </source>
</evidence>
<evidence type="ECO:0000256" key="1">
    <source>
        <dbReference type="ARBA" id="ARBA00004141"/>
    </source>
</evidence>
<feature type="transmembrane region" description="Helical" evidence="8">
    <location>
        <begin position="115"/>
        <end position="137"/>
    </location>
</feature>
<dbReference type="EMBL" id="QGKW02002005">
    <property type="protein sequence ID" value="KAF2540215.1"/>
    <property type="molecule type" value="Genomic_DNA"/>
</dbReference>
<evidence type="ECO:0000256" key="8">
    <source>
        <dbReference type="SAM" id="Phobius"/>
    </source>
</evidence>
<dbReference type="PANTHER" id="PTHR45724:SF13">
    <property type="entry name" value="AQUAPORIN NIP1-1-RELATED"/>
    <property type="match status" value="1"/>
</dbReference>
<evidence type="ECO:0000256" key="3">
    <source>
        <dbReference type="ARBA" id="ARBA00022448"/>
    </source>
</evidence>
<accession>A0A8S9G1Z3</accession>
<evidence type="ECO:0000313" key="10">
    <source>
        <dbReference type="Proteomes" id="UP000712281"/>
    </source>
</evidence>
<dbReference type="SUPFAM" id="SSF81338">
    <property type="entry name" value="Aquaporin-like"/>
    <property type="match status" value="1"/>
</dbReference>
<comment type="subcellular location">
    <subcellularLocation>
        <location evidence="1">Membrane</location>
        <topology evidence="1">Multi-pass membrane protein</topology>
    </subcellularLocation>
</comment>
<reference evidence="9" key="1">
    <citation type="submission" date="2019-12" db="EMBL/GenBank/DDBJ databases">
        <title>Genome sequencing and annotation of Brassica cretica.</title>
        <authorList>
            <person name="Studholme D.J."/>
            <person name="Sarris P.F."/>
        </authorList>
    </citation>
    <scope>NUCLEOTIDE SEQUENCE</scope>
    <source>
        <strain evidence="9">PFS-001/15</strain>
        <tissue evidence="9">Leaf</tissue>
    </source>
</reference>
<feature type="region of interest" description="Disordered" evidence="7">
    <location>
        <begin position="1"/>
        <end position="26"/>
    </location>
</feature>
<feature type="transmembrane region" description="Helical" evidence="8">
    <location>
        <begin position="157"/>
        <end position="176"/>
    </location>
</feature>
<gene>
    <name evidence="9" type="ORF">F2Q68_00029459</name>
</gene>
<evidence type="ECO:0008006" key="11">
    <source>
        <dbReference type="Google" id="ProtNLM"/>
    </source>
</evidence>
<name>A0A8S9G1Z3_BRACR</name>
<dbReference type="Gene3D" id="1.20.1080.10">
    <property type="entry name" value="Glycerol uptake facilitator protein"/>
    <property type="match status" value="1"/>
</dbReference>
<evidence type="ECO:0000256" key="4">
    <source>
        <dbReference type="ARBA" id="ARBA00022692"/>
    </source>
</evidence>
<protein>
    <recommendedName>
        <fullName evidence="11">Aquaporin</fullName>
    </recommendedName>
</protein>
<dbReference type="Proteomes" id="UP000712281">
    <property type="component" value="Unassembled WGS sequence"/>
</dbReference>
<keyword evidence="4 8" id="KW-0812">Transmembrane</keyword>
<dbReference type="InterPro" id="IPR000425">
    <property type="entry name" value="MIP"/>
</dbReference>
<dbReference type="PANTHER" id="PTHR45724">
    <property type="entry name" value="AQUAPORIN NIP2-1"/>
    <property type="match status" value="1"/>
</dbReference>
<evidence type="ECO:0000256" key="6">
    <source>
        <dbReference type="ARBA" id="ARBA00023136"/>
    </source>
</evidence>
<keyword evidence="6 8" id="KW-0472">Membrane</keyword>
<dbReference type="Pfam" id="PF00230">
    <property type="entry name" value="MIP"/>
    <property type="match status" value="1"/>
</dbReference>
<keyword evidence="5 8" id="KW-1133">Transmembrane helix</keyword>
<dbReference type="Pfam" id="PF06884">
    <property type="entry name" value="DUF1264"/>
    <property type="match status" value="1"/>
</dbReference>
<proteinExistence type="inferred from homology"/>
<dbReference type="GO" id="GO:0016020">
    <property type="term" value="C:membrane"/>
    <property type="evidence" value="ECO:0007669"/>
    <property type="project" value="UniProtKB-SubCell"/>
</dbReference>
<dbReference type="GO" id="GO:0015267">
    <property type="term" value="F:channel activity"/>
    <property type="evidence" value="ECO:0007669"/>
    <property type="project" value="InterPro"/>
</dbReference>
<organism evidence="9 10">
    <name type="scientific">Brassica cretica</name>
    <name type="common">Mustard</name>
    <dbReference type="NCBI Taxonomy" id="69181"/>
    <lineage>
        <taxon>Eukaryota</taxon>
        <taxon>Viridiplantae</taxon>
        <taxon>Streptophyta</taxon>
        <taxon>Embryophyta</taxon>
        <taxon>Tracheophyta</taxon>
        <taxon>Spermatophyta</taxon>
        <taxon>Magnoliopsida</taxon>
        <taxon>eudicotyledons</taxon>
        <taxon>Gunneridae</taxon>
        <taxon>Pentapetalae</taxon>
        <taxon>rosids</taxon>
        <taxon>malvids</taxon>
        <taxon>Brassicales</taxon>
        <taxon>Brassicaceae</taxon>
        <taxon>Brassiceae</taxon>
        <taxon>Brassica</taxon>
    </lineage>
</organism>
<comment type="caution">
    <text evidence="9">The sequence shown here is derived from an EMBL/GenBank/DDBJ whole genome shotgun (WGS) entry which is preliminary data.</text>
</comment>
<sequence>MASSDKVPVACPASTGEGKEPMGDPTKTTTAMLDKGTAMLQSMKPIKQMSLHVCSFACYSHDPGRQIEIHMYGHRVNQDFLQCAVYDSNSSKAHLIGTYIPRPLLFVYACDIGELAGLAVGSTVLLNVIIAGPVSGASMNPGRSLGPAMVYNCYRGIWIYIASPILGAVAGAWVYNTVRYTDKPLREITKSGSFLKALQNSSSR</sequence>
<evidence type="ECO:0000256" key="2">
    <source>
        <dbReference type="ARBA" id="ARBA00009740"/>
    </source>
</evidence>
<evidence type="ECO:0000256" key="7">
    <source>
        <dbReference type="SAM" id="MobiDB-lite"/>
    </source>
</evidence>